<dbReference type="InParanoid" id="A0A162YKP3"/>
<dbReference type="AlphaFoldDB" id="A0A162YKP3"/>
<feature type="compositionally biased region" description="Polar residues" evidence="1">
    <location>
        <begin position="85"/>
        <end position="105"/>
    </location>
</feature>
<reference evidence="4" key="1">
    <citation type="submission" date="2015-06" db="EMBL/GenBank/DDBJ databases">
        <title>Expansion of signal transduction pathways in fungi by whole-genome duplication.</title>
        <authorList>
            <consortium name="DOE Joint Genome Institute"/>
            <person name="Corrochano L.M."/>
            <person name="Kuo A."/>
            <person name="Marcet-Houben M."/>
            <person name="Polaino S."/>
            <person name="Salamov A."/>
            <person name="Villalobos J.M."/>
            <person name="Alvarez M.I."/>
            <person name="Avalos J."/>
            <person name="Benito E.P."/>
            <person name="Benoit I."/>
            <person name="Burger G."/>
            <person name="Camino L.P."/>
            <person name="Canovas D."/>
            <person name="Cerda-Olmedo E."/>
            <person name="Cheng J.-F."/>
            <person name="Dominguez A."/>
            <person name="Elias M."/>
            <person name="Eslava A.P."/>
            <person name="Glaser F."/>
            <person name="Grimwood J."/>
            <person name="Gutierrez G."/>
            <person name="Heitman J."/>
            <person name="Henrissat B."/>
            <person name="Iturriaga E.A."/>
            <person name="Lang B.F."/>
            <person name="Lavin J.L."/>
            <person name="Lee S."/>
            <person name="Li W."/>
            <person name="Lindquist E."/>
            <person name="Lopez-Garcia S."/>
            <person name="Luque E.M."/>
            <person name="Marcos A.T."/>
            <person name="Martin J."/>
            <person name="McCluskey K."/>
            <person name="Medina H.R."/>
            <person name="Miralles-Duran A."/>
            <person name="Miyazaki A."/>
            <person name="Munoz-Torres E."/>
            <person name="Oguiza J.A."/>
            <person name="Ohm R."/>
            <person name="Olmedo M."/>
            <person name="Orejas M."/>
            <person name="Ortiz-Castellanos L."/>
            <person name="Pisabarro A.G."/>
            <person name="Rodriguez-Romero J."/>
            <person name="Ruiz-Herrera J."/>
            <person name="Ruiz-Vazquez R."/>
            <person name="Sanz C."/>
            <person name="Schackwitz W."/>
            <person name="Schmutz J."/>
            <person name="Shahriari M."/>
            <person name="Shelest E."/>
            <person name="Silva-Franco F."/>
            <person name="Soanes D."/>
            <person name="Syed K."/>
            <person name="Tagua V.G."/>
            <person name="Talbot N.J."/>
            <person name="Thon M."/>
            <person name="De vries R.P."/>
            <person name="Wiebenga A."/>
            <person name="Yadav J.S."/>
            <person name="Braun E.L."/>
            <person name="Baker S."/>
            <person name="Garre V."/>
            <person name="Horwitz B."/>
            <person name="Torres-Martinez S."/>
            <person name="Idnurm A."/>
            <person name="Herrera-Estrella A."/>
            <person name="Gabaldon T."/>
            <person name="Grigoriev I.V."/>
        </authorList>
    </citation>
    <scope>NUCLEOTIDE SEQUENCE [LARGE SCALE GENOMIC DNA]</scope>
    <source>
        <strain evidence="4">NRRL 1555(-)</strain>
    </source>
</reference>
<dbReference type="EMBL" id="KV440971">
    <property type="protein sequence ID" value="OAD81365.1"/>
    <property type="molecule type" value="Genomic_DNA"/>
</dbReference>
<dbReference type="OrthoDB" id="2278052at2759"/>
<organism evidence="3 4">
    <name type="scientific">Phycomyces blakesleeanus (strain ATCC 8743b / DSM 1359 / FGSC 10004 / NBRC 33097 / NRRL 1555)</name>
    <dbReference type="NCBI Taxonomy" id="763407"/>
    <lineage>
        <taxon>Eukaryota</taxon>
        <taxon>Fungi</taxon>
        <taxon>Fungi incertae sedis</taxon>
        <taxon>Mucoromycota</taxon>
        <taxon>Mucoromycotina</taxon>
        <taxon>Mucoromycetes</taxon>
        <taxon>Mucorales</taxon>
        <taxon>Phycomycetaceae</taxon>
        <taxon>Phycomyces</taxon>
    </lineage>
</organism>
<keyword evidence="4" id="KW-1185">Reference proteome</keyword>
<evidence type="ECO:0000256" key="2">
    <source>
        <dbReference type="SAM" id="Phobius"/>
    </source>
</evidence>
<name>A0A162YKP3_PHYB8</name>
<keyword evidence="2" id="KW-0812">Transmembrane</keyword>
<sequence length="346" mass="39805">MKRFTDLLVVYVLKPVVKFIFVSLWTLLRPPLALPLHTRLINCLARLARPEFISQYARNDGPTTMDLDAMEERLSMRTNYRGRSGQRNSRSPTGRPNMKSWQQGDQDSRKCFRYGQSGHLCHFCPDSIPSTRQLNEGCAKTQGCNDLSFHITGLKGLTATINTYLSLYDVIYEGKRISILIDSGASANYVTPTIIKQASHGVQGCKQFSVIRQRRHDHLPLKYFCPQVTPTPRFVRWIAKFKLYAPKIQYKSGKDSDVSDAVSRVSDNESKIIVVPDNSTEIAEKNRAHFAVKNHKIYQKVKLNDDDIREVIFFFFSCRTNTVQLYHKDFGHSEHSLMFDILRPRH</sequence>
<feature type="region of interest" description="Disordered" evidence="1">
    <location>
        <begin position="77"/>
        <end position="105"/>
    </location>
</feature>
<accession>A0A162YKP3</accession>
<keyword evidence="2" id="KW-0472">Membrane</keyword>
<evidence type="ECO:0000313" key="3">
    <source>
        <dbReference type="EMBL" id="OAD81365.1"/>
    </source>
</evidence>
<dbReference type="VEuPathDB" id="FungiDB:PHYBLDRAFT_73688"/>
<protein>
    <recommendedName>
        <fullName evidence="5">CCHC-type zinc finger transcription factor</fullName>
    </recommendedName>
</protein>
<keyword evidence="2" id="KW-1133">Transmembrane helix</keyword>
<evidence type="ECO:0008006" key="5">
    <source>
        <dbReference type="Google" id="ProtNLM"/>
    </source>
</evidence>
<dbReference type="RefSeq" id="XP_018299405.1">
    <property type="nucleotide sequence ID" value="XM_018442900.1"/>
</dbReference>
<evidence type="ECO:0000313" key="4">
    <source>
        <dbReference type="Proteomes" id="UP000077315"/>
    </source>
</evidence>
<gene>
    <name evidence="3" type="ORF">PHYBLDRAFT_73688</name>
</gene>
<dbReference type="GeneID" id="29003806"/>
<evidence type="ECO:0000256" key="1">
    <source>
        <dbReference type="SAM" id="MobiDB-lite"/>
    </source>
</evidence>
<dbReference type="Proteomes" id="UP000077315">
    <property type="component" value="Unassembled WGS sequence"/>
</dbReference>
<proteinExistence type="predicted"/>
<feature type="transmembrane region" description="Helical" evidence="2">
    <location>
        <begin position="7"/>
        <end position="28"/>
    </location>
</feature>